<dbReference type="Proteomes" id="UP001303046">
    <property type="component" value="Unassembled WGS sequence"/>
</dbReference>
<protein>
    <submittedName>
        <fullName evidence="2">Uncharacterized protein</fullName>
    </submittedName>
</protein>
<evidence type="ECO:0000313" key="2">
    <source>
        <dbReference type="EMBL" id="KAK6754266.1"/>
    </source>
</evidence>
<evidence type="ECO:0000313" key="3">
    <source>
        <dbReference type="Proteomes" id="UP001303046"/>
    </source>
</evidence>
<sequence length="189" mass="20902">MLRADGVPRKLLEDMNKRSIAAVRTLAERTSSFEMEAGVRQGTSSVICMKNDGRCQSDIKQRCAKVLSEVPVGDLYRRQSEAACLPILILPYHDVRVGDLSSAGSCLERCLATFGQWCITTKNLTWKWRWCAGGLREHNINIFAASSKVIAGNRLRLIGHTIRRPSDPGSCQRSVEDAPGPKLEGSTRT</sequence>
<reference evidence="2 3" key="1">
    <citation type="submission" date="2023-08" db="EMBL/GenBank/DDBJ databases">
        <title>A Necator americanus chromosomal reference genome.</title>
        <authorList>
            <person name="Ilik V."/>
            <person name="Petrzelkova K.J."/>
            <person name="Pardy F."/>
            <person name="Fuh T."/>
            <person name="Niatou-Singa F.S."/>
            <person name="Gouil Q."/>
            <person name="Baker L."/>
            <person name="Ritchie M.E."/>
            <person name="Jex A.R."/>
            <person name="Gazzola D."/>
            <person name="Li H."/>
            <person name="Toshio Fujiwara R."/>
            <person name="Zhan B."/>
            <person name="Aroian R.V."/>
            <person name="Pafco B."/>
            <person name="Schwarz E.M."/>
        </authorList>
    </citation>
    <scope>NUCLEOTIDE SEQUENCE [LARGE SCALE GENOMIC DNA]</scope>
    <source>
        <strain evidence="2 3">Aroian</strain>
        <tissue evidence="2">Whole animal</tissue>
    </source>
</reference>
<gene>
    <name evidence="2" type="primary">Necator_chrV.g18122</name>
    <name evidence="2" type="ORF">RB195_013331</name>
</gene>
<name>A0ABR1DV11_NECAM</name>
<keyword evidence="3" id="KW-1185">Reference proteome</keyword>
<feature type="region of interest" description="Disordered" evidence="1">
    <location>
        <begin position="165"/>
        <end position="189"/>
    </location>
</feature>
<comment type="caution">
    <text evidence="2">The sequence shown here is derived from an EMBL/GenBank/DDBJ whole genome shotgun (WGS) entry which is preliminary data.</text>
</comment>
<accession>A0ABR1DV11</accession>
<organism evidence="2 3">
    <name type="scientific">Necator americanus</name>
    <name type="common">Human hookworm</name>
    <dbReference type="NCBI Taxonomy" id="51031"/>
    <lineage>
        <taxon>Eukaryota</taxon>
        <taxon>Metazoa</taxon>
        <taxon>Ecdysozoa</taxon>
        <taxon>Nematoda</taxon>
        <taxon>Chromadorea</taxon>
        <taxon>Rhabditida</taxon>
        <taxon>Rhabditina</taxon>
        <taxon>Rhabditomorpha</taxon>
        <taxon>Strongyloidea</taxon>
        <taxon>Ancylostomatidae</taxon>
        <taxon>Bunostominae</taxon>
        <taxon>Necator</taxon>
    </lineage>
</organism>
<evidence type="ECO:0000256" key="1">
    <source>
        <dbReference type="SAM" id="MobiDB-lite"/>
    </source>
</evidence>
<dbReference type="EMBL" id="JAVFWL010000005">
    <property type="protein sequence ID" value="KAK6754266.1"/>
    <property type="molecule type" value="Genomic_DNA"/>
</dbReference>
<proteinExistence type="predicted"/>